<dbReference type="EMBL" id="JAKMUV010000010">
    <property type="protein sequence ID" value="MCZ9305512.1"/>
    <property type="molecule type" value="Genomic_DNA"/>
</dbReference>
<feature type="transmembrane region" description="Helical" evidence="6">
    <location>
        <begin position="186"/>
        <end position="208"/>
    </location>
</feature>
<gene>
    <name evidence="8" type="ORF">L8U58_08260</name>
</gene>
<evidence type="ECO:0000256" key="5">
    <source>
        <dbReference type="SAM" id="MobiDB-lite"/>
    </source>
</evidence>
<evidence type="ECO:0000256" key="1">
    <source>
        <dbReference type="ARBA" id="ARBA00004141"/>
    </source>
</evidence>
<proteinExistence type="predicted"/>
<keyword evidence="9" id="KW-1185">Reference proteome</keyword>
<feature type="compositionally biased region" description="Polar residues" evidence="5">
    <location>
        <begin position="74"/>
        <end position="88"/>
    </location>
</feature>
<reference evidence="8" key="1">
    <citation type="submission" date="2022-02" db="EMBL/GenBank/DDBJ databases">
        <title>Corynebacterium sp. from urogenital microbiome.</title>
        <authorList>
            <person name="Cappelli E.A."/>
            <person name="Ribeiro T.G."/>
            <person name="Peixe L."/>
        </authorList>
    </citation>
    <scope>NUCLEOTIDE SEQUENCE</scope>
    <source>
        <strain evidence="8">C9Ua_112</strain>
    </source>
</reference>
<name>A0A9X3RRZ3_9CORY</name>
<dbReference type="GO" id="GO:0016020">
    <property type="term" value="C:membrane"/>
    <property type="evidence" value="ECO:0007669"/>
    <property type="project" value="UniProtKB-SubCell"/>
</dbReference>
<dbReference type="GeneID" id="301813544"/>
<keyword evidence="4 6" id="KW-0472">Membrane</keyword>
<feature type="transmembrane region" description="Helical" evidence="6">
    <location>
        <begin position="364"/>
        <end position="386"/>
    </location>
</feature>
<comment type="caution">
    <text evidence="8">The sequence shown here is derived from an EMBL/GenBank/DDBJ whole genome shotgun (WGS) entry which is preliminary data.</text>
</comment>
<evidence type="ECO:0000256" key="6">
    <source>
        <dbReference type="SAM" id="Phobius"/>
    </source>
</evidence>
<dbReference type="AlphaFoldDB" id="A0A9X3RRZ3"/>
<dbReference type="PANTHER" id="PTHR43471">
    <property type="entry name" value="ABC TRANSPORTER PERMEASE"/>
    <property type="match status" value="1"/>
</dbReference>
<sequence>MSYSSPNTIATVAKREIQVASRSKAIMFSLIVVIAVMLIGVFAGAWFAKKDDGNETPKLGLVGIEKEFVDAPSASANGTSKGSDSSSGVEAETVDSRDAASSKVTDGDLSAALVKTDSGYELLTEGEPDPAILSAVSAAINAHAQSEALHKVGVSPEEFAKATPSTQLETVDLKEEDSMEANGPQIVTALVGVMLMAYFIILFAANVGGRITEEKSSRVVEIILASARPMDFLAGKIIGNTIFGFLGTAVLLIIGAVAVSLSGLLGDVDFDYTVVALMLLAFCIGMLFFGSLYAAAGSMVSRTEDLQSTQAPILLFIMGMTYAPLFGISNMDSTLMQVLGWIPPFSLTVAPMNMAAGTMGLPQVLLSFLIAAITTVLVILLVARVYRNSILNNGKKMSWAKALKGA</sequence>
<feature type="region of interest" description="Disordered" evidence="5">
    <location>
        <begin position="73"/>
        <end position="102"/>
    </location>
</feature>
<dbReference type="GO" id="GO:0140359">
    <property type="term" value="F:ABC-type transporter activity"/>
    <property type="evidence" value="ECO:0007669"/>
    <property type="project" value="InterPro"/>
</dbReference>
<dbReference type="InterPro" id="IPR013525">
    <property type="entry name" value="ABC2_TM"/>
</dbReference>
<dbReference type="Pfam" id="PF12698">
    <property type="entry name" value="ABC2_membrane_3"/>
    <property type="match status" value="1"/>
</dbReference>
<organism evidence="8 9">
    <name type="scientific">Corynebacterium macclintockiae</name>
    <dbReference type="NCBI Taxonomy" id="2913501"/>
    <lineage>
        <taxon>Bacteria</taxon>
        <taxon>Bacillati</taxon>
        <taxon>Actinomycetota</taxon>
        <taxon>Actinomycetes</taxon>
        <taxon>Mycobacteriales</taxon>
        <taxon>Corynebacteriaceae</taxon>
        <taxon>Corynebacterium</taxon>
    </lineage>
</organism>
<feature type="transmembrane region" description="Helical" evidence="6">
    <location>
        <begin position="308"/>
        <end position="328"/>
    </location>
</feature>
<feature type="transmembrane region" description="Helical" evidence="6">
    <location>
        <begin position="25"/>
        <end position="48"/>
    </location>
</feature>
<dbReference type="Proteomes" id="UP001146505">
    <property type="component" value="Unassembled WGS sequence"/>
</dbReference>
<protein>
    <submittedName>
        <fullName evidence="8">ABC transporter permease</fullName>
    </submittedName>
</protein>
<feature type="domain" description="ABC-2 type transporter transmembrane" evidence="7">
    <location>
        <begin position="30"/>
        <end position="383"/>
    </location>
</feature>
<evidence type="ECO:0000313" key="8">
    <source>
        <dbReference type="EMBL" id="MCZ9305512.1"/>
    </source>
</evidence>
<feature type="transmembrane region" description="Helical" evidence="6">
    <location>
        <begin position="237"/>
        <end position="261"/>
    </location>
</feature>
<evidence type="ECO:0000313" key="9">
    <source>
        <dbReference type="Proteomes" id="UP001146505"/>
    </source>
</evidence>
<evidence type="ECO:0000259" key="7">
    <source>
        <dbReference type="Pfam" id="PF12698"/>
    </source>
</evidence>
<feature type="transmembrane region" description="Helical" evidence="6">
    <location>
        <begin position="273"/>
        <end position="296"/>
    </location>
</feature>
<dbReference type="PANTHER" id="PTHR43471:SF3">
    <property type="entry name" value="ABC TRANSPORTER PERMEASE PROTEIN NATB"/>
    <property type="match status" value="1"/>
</dbReference>
<accession>A0A9X3RRZ3</accession>
<evidence type="ECO:0000256" key="4">
    <source>
        <dbReference type="ARBA" id="ARBA00023136"/>
    </source>
</evidence>
<dbReference type="RefSeq" id="WP_269955114.1">
    <property type="nucleotide sequence ID" value="NZ_JAKMUV010000010.1"/>
</dbReference>
<keyword evidence="2 6" id="KW-0812">Transmembrane</keyword>
<evidence type="ECO:0000256" key="2">
    <source>
        <dbReference type="ARBA" id="ARBA00022692"/>
    </source>
</evidence>
<evidence type="ECO:0000256" key="3">
    <source>
        <dbReference type="ARBA" id="ARBA00022989"/>
    </source>
</evidence>
<keyword evidence="3 6" id="KW-1133">Transmembrane helix</keyword>
<comment type="subcellular location">
    <subcellularLocation>
        <location evidence="1">Membrane</location>
        <topology evidence="1">Multi-pass membrane protein</topology>
    </subcellularLocation>
</comment>